<dbReference type="STRING" id="68570.DC74_7830"/>
<accession>A0A059W9T5</accession>
<dbReference type="AlphaFoldDB" id="A0A059W9T5"/>
<feature type="signal peptide" evidence="2">
    <location>
        <begin position="1"/>
        <end position="22"/>
    </location>
</feature>
<evidence type="ECO:0000313" key="3">
    <source>
        <dbReference type="EMBL" id="GCB87731.1"/>
    </source>
</evidence>
<dbReference type="Proteomes" id="UP000288351">
    <property type="component" value="Unassembled WGS sequence"/>
</dbReference>
<organism evidence="3 4">
    <name type="scientific">Streptomyces noursei</name>
    <name type="common">Streptomyces albulus</name>
    <dbReference type="NCBI Taxonomy" id="1971"/>
    <lineage>
        <taxon>Bacteria</taxon>
        <taxon>Bacillati</taxon>
        <taxon>Actinomycetota</taxon>
        <taxon>Actinomycetes</taxon>
        <taxon>Kitasatosporales</taxon>
        <taxon>Streptomycetaceae</taxon>
        <taxon>Streptomyces</taxon>
    </lineage>
</organism>
<name>A0A059W9T5_STRNR</name>
<dbReference type="eggNOG" id="ENOG5031YGH">
    <property type="taxonomic scope" value="Bacteria"/>
</dbReference>
<feature type="region of interest" description="Disordered" evidence="1">
    <location>
        <begin position="30"/>
        <end position="58"/>
    </location>
</feature>
<dbReference type="RefSeq" id="WP_016576101.1">
    <property type="nucleotide sequence ID" value="NZ_BHXC01000002.1"/>
</dbReference>
<dbReference type="EMBL" id="BHXC01000002">
    <property type="protein sequence ID" value="GCB87731.1"/>
    <property type="molecule type" value="Genomic_DNA"/>
</dbReference>
<sequence length="175" mass="18911">MRNKHRLVRAGMVVLLVGGLGACSGGTNGAASGPGSGGHGTATGTQGAPPHPDGVSGLRAGVRHLTRQTTAATRPHRVTTCTPATRQVKHTKRSGRTKKTWYTTEHYQDCHQTTRGTESYRRVIRPERWCVKLDDVNGDPKKDAVWYRVTSATYHQALGADDHARLRFTPTGTGC</sequence>
<evidence type="ECO:0000313" key="4">
    <source>
        <dbReference type="Proteomes" id="UP000288351"/>
    </source>
</evidence>
<evidence type="ECO:0000256" key="2">
    <source>
        <dbReference type="SAM" id="SignalP"/>
    </source>
</evidence>
<feature type="compositionally biased region" description="Gly residues" evidence="1">
    <location>
        <begin position="30"/>
        <end position="41"/>
    </location>
</feature>
<reference evidence="3 4" key="1">
    <citation type="journal article" date="2019" name="Microbiol. Resour. Announc.">
        <title>Draft Genome Sequence of the Most Traditional epsilon-Poly-l-Lysine Producer, Streptomyces albulus NBRC14147.</title>
        <authorList>
            <person name="Yamanaka K."/>
            <person name="Hamano Y."/>
        </authorList>
    </citation>
    <scope>NUCLEOTIDE SEQUENCE [LARGE SCALE GENOMIC DNA]</scope>
    <source>
        <strain evidence="3 4">NBRC 14147</strain>
    </source>
</reference>
<protein>
    <submittedName>
        <fullName evidence="3">Uncharacterized protein</fullName>
    </submittedName>
</protein>
<feature type="chain" id="PRO_5044270176" evidence="2">
    <location>
        <begin position="23"/>
        <end position="175"/>
    </location>
</feature>
<evidence type="ECO:0000256" key="1">
    <source>
        <dbReference type="SAM" id="MobiDB-lite"/>
    </source>
</evidence>
<dbReference type="PROSITE" id="PS51257">
    <property type="entry name" value="PROKAR_LIPOPROTEIN"/>
    <property type="match status" value="1"/>
</dbReference>
<gene>
    <name evidence="3" type="ORF">SALB_00400</name>
</gene>
<comment type="caution">
    <text evidence="3">The sequence shown here is derived from an EMBL/GenBank/DDBJ whole genome shotgun (WGS) entry which is preliminary data.</text>
</comment>
<proteinExistence type="predicted"/>
<keyword evidence="2" id="KW-0732">Signal</keyword>